<name>A0A840STD3_9RHOB</name>
<accession>A0A840STD3</accession>
<keyword evidence="2" id="KW-1185">Reference proteome</keyword>
<gene>
    <name evidence="1" type="ORF">HNP73_003832</name>
</gene>
<reference evidence="1 2" key="1">
    <citation type="submission" date="2020-08" db="EMBL/GenBank/DDBJ databases">
        <title>Genomic Encyclopedia of Type Strains, Phase IV (KMG-IV): sequencing the most valuable type-strain genomes for metagenomic binning, comparative biology and taxonomic classification.</title>
        <authorList>
            <person name="Goeker M."/>
        </authorList>
    </citation>
    <scope>NUCLEOTIDE SEQUENCE [LARGE SCALE GENOMIC DNA]</scope>
    <source>
        <strain evidence="1 2">DSM 101730</strain>
    </source>
</reference>
<sequence>MVAGQIAFTDGARVIAIGIGLMPLLEAEKLAMRRTGWSGELPA</sequence>
<dbReference type="Proteomes" id="UP000549457">
    <property type="component" value="Unassembled WGS sequence"/>
</dbReference>
<organism evidence="1 2">
    <name type="scientific">Amaricoccus macauensis</name>
    <dbReference type="NCBI Taxonomy" id="57001"/>
    <lineage>
        <taxon>Bacteria</taxon>
        <taxon>Pseudomonadati</taxon>
        <taxon>Pseudomonadota</taxon>
        <taxon>Alphaproteobacteria</taxon>
        <taxon>Rhodobacterales</taxon>
        <taxon>Paracoccaceae</taxon>
        <taxon>Amaricoccus</taxon>
    </lineage>
</organism>
<dbReference type="RefSeq" id="WP_281379289.1">
    <property type="nucleotide sequence ID" value="NZ_JACHFM010000004.1"/>
</dbReference>
<comment type="caution">
    <text evidence="1">The sequence shown here is derived from an EMBL/GenBank/DDBJ whole genome shotgun (WGS) entry which is preliminary data.</text>
</comment>
<proteinExistence type="predicted"/>
<evidence type="ECO:0000313" key="2">
    <source>
        <dbReference type="Proteomes" id="UP000549457"/>
    </source>
</evidence>
<evidence type="ECO:0000313" key="1">
    <source>
        <dbReference type="EMBL" id="MBB5223878.1"/>
    </source>
</evidence>
<protein>
    <submittedName>
        <fullName evidence="1">Uncharacterized protein</fullName>
    </submittedName>
</protein>
<dbReference type="AlphaFoldDB" id="A0A840STD3"/>
<dbReference type="EMBL" id="JACHFM010000004">
    <property type="protein sequence ID" value="MBB5223878.1"/>
    <property type="molecule type" value="Genomic_DNA"/>
</dbReference>